<evidence type="ECO:0000256" key="1">
    <source>
        <dbReference type="SAM" id="SignalP"/>
    </source>
</evidence>
<evidence type="ECO:0000313" key="2">
    <source>
        <dbReference type="EMBL" id="CDX30812.1"/>
    </source>
</evidence>
<dbReference type="Proteomes" id="UP000046373">
    <property type="component" value="Unassembled WGS sequence"/>
</dbReference>
<sequence length="168" mass="18455">MQHLRRIGLYSALLFLLMNLTTTALAKPFTYVNARFGTVCTFPDQIFSNRMPEPENGDGLEWQSADGASVACYGSYNALDDTPDSLVQNEKASPEPGEKVTYSKTGKNWAVLSGTQDDNIFYRRSVFGKEDVVHTVFIEYPAALKAKYDPLVGAIAASLHEATGPHSK</sequence>
<keyword evidence="1" id="KW-0732">Signal</keyword>
<dbReference type="AlphaFoldDB" id="A0A090EJ90"/>
<accession>A0A090EJ90</accession>
<evidence type="ECO:0008006" key="4">
    <source>
        <dbReference type="Google" id="ProtNLM"/>
    </source>
</evidence>
<gene>
    <name evidence="2" type="ORF">MPLDJ20_140045</name>
</gene>
<dbReference type="EMBL" id="CCNB01000006">
    <property type="protein sequence ID" value="CDX30812.1"/>
    <property type="molecule type" value="Genomic_DNA"/>
</dbReference>
<reference evidence="2 3" key="1">
    <citation type="submission" date="2014-08" db="EMBL/GenBank/DDBJ databases">
        <authorList>
            <person name="Moulin Lionel"/>
        </authorList>
    </citation>
    <scope>NUCLEOTIDE SEQUENCE [LARGE SCALE GENOMIC DNA]</scope>
</reference>
<evidence type="ECO:0000313" key="3">
    <source>
        <dbReference type="Proteomes" id="UP000046373"/>
    </source>
</evidence>
<proteinExistence type="predicted"/>
<feature type="chain" id="PRO_5001854976" description="Secreted protein" evidence="1">
    <location>
        <begin position="27"/>
        <end position="168"/>
    </location>
</feature>
<dbReference type="GeneID" id="31888941"/>
<organism evidence="2 3">
    <name type="scientific">Mesorhizobium plurifarium</name>
    <dbReference type="NCBI Taxonomy" id="69974"/>
    <lineage>
        <taxon>Bacteria</taxon>
        <taxon>Pseudomonadati</taxon>
        <taxon>Pseudomonadota</taxon>
        <taxon>Alphaproteobacteria</taxon>
        <taxon>Hyphomicrobiales</taxon>
        <taxon>Phyllobacteriaceae</taxon>
        <taxon>Mesorhizobium</taxon>
    </lineage>
</organism>
<name>A0A090EJ90_MESPL</name>
<feature type="signal peptide" evidence="1">
    <location>
        <begin position="1"/>
        <end position="26"/>
    </location>
</feature>
<protein>
    <recommendedName>
        <fullName evidence="4">Secreted protein</fullName>
    </recommendedName>
</protein>